<dbReference type="Proteomes" id="UP000799421">
    <property type="component" value="Unassembled WGS sequence"/>
</dbReference>
<feature type="domain" description="DNA2/NAM7 helicase helicase" evidence="11">
    <location>
        <begin position="1181"/>
        <end position="1475"/>
    </location>
</feature>
<feature type="compositionally biased region" description="Basic and acidic residues" evidence="9">
    <location>
        <begin position="1754"/>
        <end position="1764"/>
    </location>
</feature>
<keyword evidence="4" id="KW-0378">Hydrolase</keyword>
<keyword evidence="6" id="KW-0067">ATP-binding</keyword>
<dbReference type="SUPFAM" id="SSF52540">
    <property type="entry name" value="P-loop containing nucleoside triphosphate hydrolases"/>
    <property type="match status" value="1"/>
</dbReference>
<evidence type="ECO:0000256" key="1">
    <source>
        <dbReference type="ARBA" id="ARBA00004123"/>
    </source>
</evidence>
<accession>A0A6A7C1K8</accession>
<dbReference type="PANTHER" id="PTHR10887:SF495">
    <property type="entry name" value="HELICASE SENATAXIN ISOFORM X1-RELATED"/>
    <property type="match status" value="1"/>
</dbReference>
<dbReference type="CDD" id="cd18808">
    <property type="entry name" value="SF1_C_Upf1"/>
    <property type="match status" value="1"/>
</dbReference>
<dbReference type="PANTHER" id="PTHR10887">
    <property type="entry name" value="DNA2/NAM7 HELICASE FAMILY"/>
    <property type="match status" value="1"/>
</dbReference>
<dbReference type="Pfam" id="PF12726">
    <property type="entry name" value="SEN1_N"/>
    <property type="match status" value="1"/>
</dbReference>
<comment type="similarity">
    <text evidence="2">Belongs to the DNA2/NAM7 helicase family.</text>
</comment>
<feature type="domain" description="Helicase Sen1 N-terminal" evidence="10">
    <location>
        <begin position="64"/>
        <end position="715"/>
    </location>
</feature>
<sequence length="1849" mass="206796">MAHALDKDVHWFCPRHGAEQDCYFDEDCLNVDETAEQREARHAKLKVVDKRRSDLAADYVEQLKGCLSVQLSRCDVCVREFHRFRSFLQNSLEAEYDDEQVQNFMATISNGLAAMAQDLIDLPPDQRTLAATGNTGMFSLFEALNCGPFLTNDAALQTHFDQPFRLVQTNKKVKLPNYVPAIIAFLTWAERQMERMQRPFAPAEFEHSVKPYFEMAARRLGFLASKLTKNLISTHFRSMDHWQIDSSHFTDMIATYTHLLWLNPTAFWSVAEGIFYSSELVHLKKNLSWVLTFIGTIKPTNLVPPLRAILDHLLVKFQTSISSPEAARMAWHVGLECLRKALDSMRVLGGGPCIAHLMEIVAKDYMQPMIKTLVDIERKTDMQLRDDEQLCLDIIEKSLALDVQHLTSCRNSLIKSKQLEGELGTGSLDIWLLPMRAIKPGHPLLPTAILAGVADLVTLEMFTKRQVEAARKPTEAWNSSLRRILGILQDELFGRLEAFSPEQLHELFQEQKAARGLMALLFNGEQNVHQAALGVFRSFSGEDTRRDVMMYLLRNSFETMLSAVTVVERALSKVGSFSPALIFLKLVTDILGCLCDTEDGVLRAKFITQAQDNKALESFWMATWANIESVFKKTEPWSNLGHDKRMMQDFCRDTMQLADFAFNQYSVIESALEAHKAEGKNAKAGKELLKAPTDAFNCIMSWLRLRDEWLVNKAVGLTCKMLNRLHEVGLEINSSAVKYMADVLTSGTKSVKIKTKLTDGHKAELQRALERHLGHTRAIEAGIVVPEHKPQHVSKKPATVAEWAKSATGTRPSTPQDGLISTMSKGTAGFKALQTSKKQPIVTAQKQAADTSAFLLRRKQDKEAAEKRRLEMLAKSKLSETVGTGLGDLGKDDTRKGDNVMVSSDESSSESEDESDISHHKRLLATKSKAGRGLLLDIGSKPIPIDGPTKIRRTVRSVKDMRARLAPDLQNLHKTILQWDYFHDGDYPPSSNTNLFQPVSNTYTDPTSYRRAFEPLLILEAWQGMVKLREENSSKPYEIKITNRTSVDNYIELGSGISIVEHRELGLSEGDIILLSKGKKPNEDRDAPHSLARIAKIKRQKGNMEVVYQLAPGTPLSPLLTMQATINGLKVQSITPLEREYGALQALQYYDICQQIIKASPSKRFEMKEKQVSACQDAWNVNRAQSEAINAALQNEGFSLIQGPPGSGKTKTIIAIVGGLLTRELDKMDGSGPTPVPISLPGGAKPAAGGETAAKKLLICAPSNAAVDELVMRLKDGVTTRNGKRHQINVVRIGRSEAINSKVQDVTMEELVAKRTGGSDEGRALRAKAAEVFKEHERLSTVLREFYTKRDSGESKGDEMAKLNNEIAAVRRRKNELGVQIDNFKDQERNAGRNEEIERKRAQQMILNEAHVVCATLSGSGHDMFQSVNIEFETVIIDEAAQCVEMSSLIPLKYGCVKCIMVGDPKQLPPTVFSKEAAKFQYEQSLFVRMQNNAPKEVHLLDTQYRMHPDISLFPSRTFYDGLLKDGEGMAELRVRPWHASTLFAPYRFFDVHGQHKAEAKGHSLVNVAEAEAAMAIFNRLTTDFRDFDFTGKVGIITPYKSQLRLLKESFIRRFGKEVVDVVEFNTTDAYQGRESEIIMFSCVRASPAGGIGFLQDIRRMNVGLTRAKSSLWVLGNSESLMRGQYWRKLVEDARARDALITGNIMDMLKKPSSMGTTTAPPDNGVHPESKSPNRSSQSPPREGPKRMTGIQYKFEDRKKRQTEPDNGGQQRPAPHPQPSRDGDVEMTDVQTGPSQRLEKPKPQQRGPSPGTVNGRAANPALKPVSTRVYKRSKPCPLMPPRKPKPSGR</sequence>
<dbReference type="GO" id="GO:0005524">
    <property type="term" value="F:ATP binding"/>
    <property type="evidence" value="ECO:0007669"/>
    <property type="project" value="UniProtKB-KW"/>
</dbReference>
<dbReference type="GO" id="GO:0004386">
    <property type="term" value="F:helicase activity"/>
    <property type="evidence" value="ECO:0007669"/>
    <property type="project" value="UniProtKB-KW"/>
</dbReference>
<evidence type="ECO:0000259" key="12">
    <source>
        <dbReference type="Pfam" id="PF13087"/>
    </source>
</evidence>
<dbReference type="FunFam" id="3.40.50.300:FF:000326">
    <property type="entry name" value="P-loop containing nucleoside triphosphate hydrolase"/>
    <property type="match status" value="1"/>
</dbReference>
<dbReference type="GO" id="GO:0006369">
    <property type="term" value="P:termination of RNA polymerase II transcription"/>
    <property type="evidence" value="ECO:0007669"/>
    <property type="project" value="TreeGrafter"/>
</dbReference>
<dbReference type="Pfam" id="PF13086">
    <property type="entry name" value="AAA_11"/>
    <property type="match status" value="1"/>
</dbReference>
<dbReference type="InterPro" id="IPR027417">
    <property type="entry name" value="P-loop_NTPase"/>
</dbReference>
<dbReference type="FunFam" id="3.40.50.300:FF:001152">
    <property type="entry name" value="tRNA-splicing endonuclease, putative"/>
    <property type="match status" value="1"/>
</dbReference>
<dbReference type="CDD" id="cd18042">
    <property type="entry name" value="DEXXQc_SETX"/>
    <property type="match status" value="1"/>
</dbReference>
<dbReference type="InterPro" id="IPR056474">
    <property type="entry name" value="SEN1_barrel"/>
</dbReference>
<evidence type="ECO:0000256" key="5">
    <source>
        <dbReference type="ARBA" id="ARBA00022806"/>
    </source>
</evidence>
<reference evidence="14" key="1">
    <citation type="journal article" date="2020" name="Stud. Mycol.">
        <title>101 Dothideomycetes genomes: a test case for predicting lifestyles and emergence of pathogens.</title>
        <authorList>
            <person name="Haridas S."/>
            <person name="Albert R."/>
            <person name="Binder M."/>
            <person name="Bloem J."/>
            <person name="Labutti K."/>
            <person name="Salamov A."/>
            <person name="Andreopoulos B."/>
            <person name="Baker S."/>
            <person name="Barry K."/>
            <person name="Bills G."/>
            <person name="Bluhm B."/>
            <person name="Cannon C."/>
            <person name="Castanera R."/>
            <person name="Culley D."/>
            <person name="Daum C."/>
            <person name="Ezra D."/>
            <person name="Gonzalez J."/>
            <person name="Henrissat B."/>
            <person name="Kuo A."/>
            <person name="Liang C."/>
            <person name="Lipzen A."/>
            <person name="Lutzoni F."/>
            <person name="Magnuson J."/>
            <person name="Mondo S."/>
            <person name="Nolan M."/>
            <person name="Ohm R."/>
            <person name="Pangilinan J."/>
            <person name="Park H.-J."/>
            <person name="Ramirez L."/>
            <person name="Alfaro M."/>
            <person name="Sun H."/>
            <person name="Tritt A."/>
            <person name="Yoshinaga Y."/>
            <person name="Zwiers L.-H."/>
            <person name="Turgeon B."/>
            <person name="Goodwin S."/>
            <person name="Spatafora J."/>
            <person name="Crous P."/>
            <person name="Grigoriev I."/>
        </authorList>
    </citation>
    <scope>NUCLEOTIDE SEQUENCE</scope>
    <source>
        <strain evidence="14">CBS 480.64</strain>
    </source>
</reference>
<evidence type="ECO:0000256" key="6">
    <source>
        <dbReference type="ARBA" id="ARBA00022840"/>
    </source>
</evidence>
<keyword evidence="15" id="KW-1185">Reference proteome</keyword>
<feature type="region of interest" description="Disordered" evidence="9">
    <location>
        <begin position="882"/>
        <end position="920"/>
    </location>
</feature>
<evidence type="ECO:0000256" key="8">
    <source>
        <dbReference type="SAM" id="Coils"/>
    </source>
</evidence>
<comment type="subcellular location">
    <subcellularLocation>
        <location evidence="1">Nucleus</location>
    </subcellularLocation>
</comment>
<gene>
    <name evidence="14" type="ORF">K470DRAFT_281910</name>
</gene>
<dbReference type="GO" id="GO:0016604">
    <property type="term" value="C:nuclear body"/>
    <property type="evidence" value="ECO:0007669"/>
    <property type="project" value="TreeGrafter"/>
</dbReference>
<keyword evidence="8" id="KW-0175">Coiled coil</keyword>
<feature type="region of interest" description="Disordered" evidence="9">
    <location>
        <begin position="1709"/>
        <end position="1849"/>
    </location>
</feature>
<dbReference type="GO" id="GO:0001147">
    <property type="term" value="F:transcription termination site sequence-specific DNA binding"/>
    <property type="evidence" value="ECO:0007669"/>
    <property type="project" value="TreeGrafter"/>
</dbReference>
<evidence type="ECO:0000259" key="11">
    <source>
        <dbReference type="Pfam" id="PF13086"/>
    </source>
</evidence>
<dbReference type="Gene3D" id="3.40.50.300">
    <property type="entry name" value="P-loop containing nucleotide triphosphate hydrolases"/>
    <property type="match status" value="2"/>
</dbReference>
<evidence type="ECO:0000313" key="14">
    <source>
        <dbReference type="EMBL" id="KAF2860825.1"/>
    </source>
</evidence>
<feature type="domain" description="Helicase SEN1 beta-barrel" evidence="13">
    <location>
        <begin position="1032"/>
        <end position="1131"/>
    </location>
</feature>
<organism evidence="14 15">
    <name type="scientific">Piedraia hortae CBS 480.64</name>
    <dbReference type="NCBI Taxonomy" id="1314780"/>
    <lineage>
        <taxon>Eukaryota</taxon>
        <taxon>Fungi</taxon>
        <taxon>Dikarya</taxon>
        <taxon>Ascomycota</taxon>
        <taxon>Pezizomycotina</taxon>
        <taxon>Dothideomycetes</taxon>
        <taxon>Dothideomycetidae</taxon>
        <taxon>Capnodiales</taxon>
        <taxon>Piedraiaceae</taxon>
        <taxon>Piedraia</taxon>
    </lineage>
</organism>
<evidence type="ECO:0000256" key="7">
    <source>
        <dbReference type="ARBA" id="ARBA00023242"/>
    </source>
</evidence>
<dbReference type="Pfam" id="PF13087">
    <property type="entry name" value="AAA_12"/>
    <property type="match status" value="1"/>
</dbReference>
<dbReference type="InterPro" id="IPR041679">
    <property type="entry name" value="DNA2/NAM7-like_C"/>
</dbReference>
<evidence type="ECO:0000256" key="4">
    <source>
        <dbReference type="ARBA" id="ARBA00022801"/>
    </source>
</evidence>
<dbReference type="GO" id="GO:0005694">
    <property type="term" value="C:chromosome"/>
    <property type="evidence" value="ECO:0007669"/>
    <property type="project" value="UniProtKB-ARBA"/>
</dbReference>
<dbReference type="InterPro" id="IPR041677">
    <property type="entry name" value="DNA2/NAM7_AAA_11"/>
</dbReference>
<feature type="compositionally biased region" description="Basic and acidic residues" evidence="9">
    <location>
        <begin position="889"/>
        <end position="898"/>
    </location>
</feature>
<dbReference type="InterPro" id="IPR045055">
    <property type="entry name" value="DNA2/NAM7-like"/>
</dbReference>
<feature type="coiled-coil region" evidence="8">
    <location>
        <begin position="1360"/>
        <end position="1387"/>
    </location>
</feature>
<name>A0A6A7C1K8_9PEZI</name>
<dbReference type="OrthoDB" id="6513042at2759"/>
<evidence type="ECO:0000256" key="3">
    <source>
        <dbReference type="ARBA" id="ARBA00022741"/>
    </source>
</evidence>
<dbReference type="GO" id="GO:0016787">
    <property type="term" value="F:hydrolase activity"/>
    <property type="evidence" value="ECO:0007669"/>
    <property type="project" value="UniProtKB-KW"/>
</dbReference>
<evidence type="ECO:0000259" key="10">
    <source>
        <dbReference type="Pfam" id="PF12726"/>
    </source>
</evidence>
<evidence type="ECO:0000313" key="15">
    <source>
        <dbReference type="Proteomes" id="UP000799421"/>
    </source>
</evidence>
<evidence type="ECO:0000259" key="13">
    <source>
        <dbReference type="Pfam" id="PF23576"/>
    </source>
</evidence>
<keyword evidence="7" id="KW-0539">Nucleus</keyword>
<protein>
    <submittedName>
        <fullName evidence="14">Uncharacterized protein</fullName>
    </submittedName>
</protein>
<dbReference type="Pfam" id="PF23576">
    <property type="entry name" value="SEN1_barrel"/>
    <property type="match status" value="1"/>
</dbReference>
<dbReference type="EMBL" id="MU005978">
    <property type="protein sequence ID" value="KAF2860825.1"/>
    <property type="molecule type" value="Genomic_DNA"/>
</dbReference>
<evidence type="ECO:0000256" key="2">
    <source>
        <dbReference type="ARBA" id="ARBA00007913"/>
    </source>
</evidence>
<keyword evidence="5" id="KW-0347">Helicase</keyword>
<keyword evidence="3" id="KW-0547">Nucleotide-binding</keyword>
<dbReference type="InterPro" id="IPR024481">
    <property type="entry name" value="Helicase_Sen1_N"/>
</dbReference>
<dbReference type="InterPro" id="IPR047187">
    <property type="entry name" value="SF1_C_Upf1"/>
</dbReference>
<proteinExistence type="inferred from homology"/>
<feature type="domain" description="DNA2/NAM7 helicase-like C-terminal" evidence="12">
    <location>
        <begin position="1482"/>
        <end position="1678"/>
    </location>
</feature>
<evidence type="ECO:0000256" key="9">
    <source>
        <dbReference type="SAM" id="MobiDB-lite"/>
    </source>
</evidence>